<dbReference type="InterPro" id="IPR011991">
    <property type="entry name" value="ArsR-like_HTH"/>
</dbReference>
<dbReference type="SMART" id="SM00418">
    <property type="entry name" value="HTH_ARSR"/>
    <property type="match status" value="1"/>
</dbReference>
<accession>A0ABD5UHJ2</accession>
<dbReference type="InterPro" id="IPR036388">
    <property type="entry name" value="WH-like_DNA-bd_sf"/>
</dbReference>
<evidence type="ECO:0000313" key="3">
    <source>
        <dbReference type="Proteomes" id="UP001596333"/>
    </source>
</evidence>
<sequence>MADSDENLDIDSYILSSKYRICVLEQLSKEGEATPTGIAESVGLQQPHISRALSELEEQGVVELRVSESRKVRRYYGLTERGTEVWSTVKARLNTIEWSDEPPTEPALKSVVERARTEFGSGLRVVVEYDGEDASILHADSAVLSKYSDKEFERGLHNLILEHSIDEVALPNQDCWSEILHFDDFSILKVLIHDGRRILISFGNDHNVSVPEFSEDIASIFS</sequence>
<dbReference type="InterPro" id="IPR036390">
    <property type="entry name" value="WH_DNA-bd_sf"/>
</dbReference>
<dbReference type="SUPFAM" id="SSF46785">
    <property type="entry name" value="Winged helix' DNA-binding domain"/>
    <property type="match status" value="1"/>
</dbReference>
<reference evidence="2 3" key="1">
    <citation type="journal article" date="2019" name="Int. J. Syst. Evol. Microbiol.">
        <title>The Global Catalogue of Microorganisms (GCM) 10K type strain sequencing project: providing services to taxonomists for standard genome sequencing and annotation.</title>
        <authorList>
            <consortium name="The Broad Institute Genomics Platform"/>
            <consortium name="The Broad Institute Genome Sequencing Center for Infectious Disease"/>
            <person name="Wu L."/>
            <person name="Ma J."/>
        </authorList>
    </citation>
    <scope>NUCLEOTIDE SEQUENCE [LARGE SCALE GENOMIC DNA]</scope>
    <source>
        <strain evidence="2 3">Y73</strain>
    </source>
</reference>
<dbReference type="EMBL" id="JBHSXI010000001">
    <property type="protein sequence ID" value="MFC6887955.1"/>
    <property type="molecule type" value="Genomic_DNA"/>
</dbReference>
<feature type="domain" description="HTH arsR-type" evidence="1">
    <location>
        <begin position="13"/>
        <end position="94"/>
    </location>
</feature>
<dbReference type="Gene3D" id="1.10.10.10">
    <property type="entry name" value="Winged helix-like DNA-binding domain superfamily/Winged helix DNA-binding domain"/>
    <property type="match status" value="1"/>
</dbReference>
<protein>
    <submittedName>
        <fullName evidence="2">Winged helix-turn-helix domain-containing protein</fullName>
    </submittedName>
</protein>
<evidence type="ECO:0000313" key="2">
    <source>
        <dbReference type="EMBL" id="MFC6887955.1"/>
    </source>
</evidence>
<dbReference type="Pfam" id="PF01022">
    <property type="entry name" value="HTH_5"/>
    <property type="match status" value="1"/>
</dbReference>
<comment type="caution">
    <text evidence="2">The sequence shown here is derived from an EMBL/GenBank/DDBJ whole genome shotgun (WGS) entry which is preliminary data.</text>
</comment>
<dbReference type="Proteomes" id="UP001596333">
    <property type="component" value="Unassembled WGS sequence"/>
</dbReference>
<dbReference type="RefSeq" id="WP_379764523.1">
    <property type="nucleotide sequence ID" value="NZ_JBHSXI010000001.1"/>
</dbReference>
<dbReference type="InterPro" id="IPR001845">
    <property type="entry name" value="HTH_ArsR_DNA-bd_dom"/>
</dbReference>
<proteinExistence type="predicted"/>
<dbReference type="InterPro" id="IPR055944">
    <property type="entry name" value="DUF7522"/>
</dbReference>
<gene>
    <name evidence="2" type="ORF">ACFQEY_02635</name>
</gene>
<evidence type="ECO:0000259" key="1">
    <source>
        <dbReference type="SMART" id="SM00418"/>
    </source>
</evidence>
<dbReference type="CDD" id="cd00090">
    <property type="entry name" value="HTH_ARSR"/>
    <property type="match status" value="1"/>
</dbReference>
<name>A0ABD5UHJ2_9EURY</name>
<dbReference type="AlphaFoldDB" id="A0ABD5UHJ2"/>
<dbReference type="Pfam" id="PF24366">
    <property type="entry name" value="DUF7522"/>
    <property type="match status" value="1"/>
</dbReference>
<keyword evidence="3" id="KW-1185">Reference proteome</keyword>
<organism evidence="2 3">
    <name type="scientific">Halorubrum trueperi</name>
    <dbReference type="NCBI Taxonomy" id="2004704"/>
    <lineage>
        <taxon>Archaea</taxon>
        <taxon>Methanobacteriati</taxon>
        <taxon>Methanobacteriota</taxon>
        <taxon>Stenosarchaea group</taxon>
        <taxon>Halobacteria</taxon>
        <taxon>Halobacteriales</taxon>
        <taxon>Haloferacaceae</taxon>
        <taxon>Halorubrum</taxon>
    </lineage>
</organism>